<feature type="region of interest" description="Disordered" evidence="1">
    <location>
        <begin position="319"/>
        <end position="339"/>
    </location>
</feature>
<dbReference type="Gene3D" id="2.60.200.20">
    <property type="match status" value="1"/>
</dbReference>
<dbReference type="PANTHER" id="PTHR22593:SF8">
    <property type="entry name" value="FHA DOMAIN-CONTAINING PROTEIN PS1"/>
    <property type="match status" value="1"/>
</dbReference>
<dbReference type="Gene3D" id="3.40.50.1010">
    <property type="entry name" value="5'-nuclease"/>
    <property type="match status" value="1"/>
</dbReference>
<protein>
    <submittedName>
        <fullName evidence="4">FHA domain-containing protein PS1 isoform X1</fullName>
    </submittedName>
</protein>
<dbReference type="Pfam" id="PF13638">
    <property type="entry name" value="PIN_4"/>
    <property type="match status" value="1"/>
</dbReference>
<dbReference type="PROSITE" id="PS50006">
    <property type="entry name" value="FHA_DOMAIN"/>
    <property type="match status" value="1"/>
</dbReference>
<sequence>MAAEELKIPVFTVLKNGATLKNVFIVNNPPPLDQDGDDEGQEEILVVGRHPDCNIVLTHPSISRFHVQIYSNPSAQKLCVMDLSSVHGTWVSDKKIEPGERVELIEGDFLRVGGSTRVYRLHWVPVSQAYDLEQSSVLASASVEVKQEESTAAGEEKAVETYEDNDTPDVEFEELGKFNDPSHKREEEHSPSGEGDVVGAAEDGGLPRIVEFEEVEESIDPLSEIEKENITNAKGKVVEFQDEGLLNTDSENFGKFEDPSSWEESMEIYQDMLTEDQESHSLDLILGEMGSLAFTESSGLPANYETATGLAMFENRGSSTIEEHEASLSPSEIHPNQIHSSNTCQLLGSNSIRLSLPMQDETKDEDIGRQRSEKAVLESSVVTETLEIVQSRCSSGKENEGKESLSHISALSLLESAPSSLEGILAENGSTQKLVEENLILPQLLYAKPDLPSENSNTQNSVRIHQLEQKDSLNLDLANLATEPSNSGLFEHNILSEVTCQYVKEIQPARSPLGRESQSEEENLESPPIKVSTKSNPCSIWSRRGKPATFLRLQTGSSRGKSRPAALNSENGQKCKESVEDEVINRNLFSGSDGEEEIFTPDKENMTPNTRKLKFMKEIGKVGVLHSRPLKRSSSIVSSGPKICLNKDVSECSDQENQTPMKNFTPNTLLHKSAKASKVLSSPISHPDEDIFHSSDKENQTPKFQKEQRVKPTSRMRSRLVKEISGVKGRERMPFQSLRINSEIESHSSGPGALTSGGSETGKKTVSGFISNNSNGERKKSWIMVADTNSFLDNESRKSLQLLEGLRGTQLVIPRIVLRDLDSLKRQRSLFRRSTGVSSVLEWIEETMVNSKWWIQIQSSAEEGWAVAPTPRACPYSLNEASDNFPMFTASAARFSLSGNPSVEIISPTAEDRILEYALLVRKRNCNGQLVLLSNDTSLKIKAMAEQGLLCENPQEFRESLINPFSERFMWAESSPRGQTWSLSDDDVLKEKYFRHPFKKPSRGDDAKGLKLILRHNSQYGQMKSVS</sequence>
<evidence type="ECO:0000313" key="3">
    <source>
        <dbReference type="Proteomes" id="UP000515151"/>
    </source>
</evidence>
<evidence type="ECO:0000313" key="4">
    <source>
        <dbReference type="RefSeq" id="XP_031393133.1"/>
    </source>
</evidence>
<organism evidence="3 4">
    <name type="scientific">Punica granatum</name>
    <name type="common">Pomegranate</name>
    <dbReference type="NCBI Taxonomy" id="22663"/>
    <lineage>
        <taxon>Eukaryota</taxon>
        <taxon>Viridiplantae</taxon>
        <taxon>Streptophyta</taxon>
        <taxon>Embryophyta</taxon>
        <taxon>Tracheophyta</taxon>
        <taxon>Spermatophyta</taxon>
        <taxon>Magnoliopsida</taxon>
        <taxon>eudicotyledons</taxon>
        <taxon>Gunneridae</taxon>
        <taxon>Pentapetalae</taxon>
        <taxon>rosids</taxon>
        <taxon>malvids</taxon>
        <taxon>Myrtales</taxon>
        <taxon>Lythraceae</taxon>
        <taxon>Punica</taxon>
    </lineage>
</organism>
<dbReference type="AlphaFoldDB" id="A0A6P8DMV3"/>
<feature type="domain" description="FHA" evidence="2">
    <location>
        <begin position="45"/>
        <end position="96"/>
    </location>
</feature>
<dbReference type="SUPFAM" id="SSF49879">
    <property type="entry name" value="SMAD/FHA domain"/>
    <property type="match status" value="1"/>
</dbReference>
<feature type="region of interest" description="Disordered" evidence="1">
    <location>
        <begin position="145"/>
        <end position="201"/>
    </location>
</feature>
<dbReference type="GO" id="GO:0031965">
    <property type="term" value="C:nuclear membrane"/>
    <property type="evidence" value="ECO:0007669"/>
    <property type="project" value="TreeGrafter"/>
</dbReference>
<feature type="compositionally biased region" description="Basic and acidic residues" evidence="1">
    <location>
        <begin position="690"/>
        <end position="710"/>
    </location>
</feature>
<feature type="region of interest" description="Disordered" evidence="1">
    <location>
        <begin position="510"/>
        <end position="538"/>
    </location>
</feature>
<gene>
    <name evidence="4" type="primary">LOC116204907</name>
</gene>
<dbReference type="GeneID" id="116204907"/>
<dbReference type="Pfam" id="PF00498">
    <property type="entry name" value="FHA"/>
    <property type="match status" value="1"/>
</dbReference>
<proteinExistence type="predicted"/>
<dbReference type="Proteomes" id="UP000515151">
    <property type="component" value="Chromosome 4"/>
</dbReference>
<feature type="compositionally biased region" description="Acidic residues" evidence="1">
    <location>
        <begin position="161"/>
        <end position="173"/>
    </location>
</feature>
<reference evidence="3" key="1">
    <citation type="journal article" date="2020" name="Plant Biotechnol. J.">
        <title>The pomegranate (Punica granatum L.) draft genome dissects genetic divergence between soft- and hard-seeded cultivars.</title>
        <authorList>
            <person name="Luo X."/>
            <person name="Li H."/>
            <person name="Wu Z."/>
            <person name="Yao W."/>
            <person name="Zhao P."/>
            <person name="Cao D."/>
            <person name="Yu H."/>
            <person name="Li K."/>
            <person name="Poudel K."/>
            <person name="Zhao D."/>
            <person name="Zhang F."/>
            <person name="Xia X."/>
            <person name="Chen L."/>
            <person name="Wang Q."/>
            <person name="Jing D."/>
            <person name="Cao S."/>
        </authorList>
    </citation>
    <scope>NUCLEOTIDE SEQUENCE [LARGE SCALE GENOMIC DNA]</scope>
    <source>
        <strain evidence="3">cv. Tunisia</strain>
    </source>
</reference>
<reference evidence="4" key="2">
    <citation type="submission" date="2025-08" db="UniProtKB">
        <authorList>
            <consortium name="RefSeq"/>
        </authorList>
    </citation>
    <scope>IDENTIFICATION</scope>
    <source>
        <tissue evidence="4">Leaf</tissue>
    </source>
</reference>
<dbReference type="RefSeq" id="XP_031393133.1">
    <property type="nucleotide sequence ID" value="XM_031537273.1"/>
</dbReference>
<evidence type="ECO:0000259" key="2">
    <source>
        <dbReference type="PROSITE" id="PS50006"/>
    </source>
</evidence>
<dbReference type="InterPro" id="IPR000253">
    <property type="entry name" value="FHA_dom"/>
</dbReference>
<feature type="compositionally biased region" description="Basic and acidic residues" evidence="1">
    <location>
        <begin position="174"/>
        <end position="191"/>
    </location>
</feature>
<dbReference type="SMART" id="SM00240">
    <property type="entry name" value="FHA"/>
    <property type="match status" value="1"/>
</dbReference>
<accession>A0A6P8DMV3</accession>
<dbReference type="InterPro" id="IPR002716">
    <property type="entry name" value="PIN_dom"/>
</dbReference>
<feature type="region of interest" description="Disordered" evidence="1">
    <location>
        <begin position="690"/>
        <end position="717"/>
    </location>
</feature>
<name>A0A6P8DMV3_PUNGR</name>
<evidence type="ECO:0000256" key="1">
    <source>
        <dbReference type="SAM" id="MobiDB-lite"/>
    </source>
</evidence>
<dbReference type="OrthoDB" id="444265at2759"/>
<feature type="compositionally biased region" description="Basic and acidic residues" evidence="1">
    <location>
        <begin position="145"/>
        <end position="160"/>
    </location>
</feature>
<feature type="region of interest" description="Disordered" evidence="1">
    <location>
        <begin position="555"/>
        <end position="578"/>
    </location>
</feature>
<dbReference type="InterPro" id="IPR008984">
    <property type="entry name" value="SMAD_FHA_dom_sf"/>
</dbReference>
<keyword evidence="3" id="KW-1185">Reference proteome</keyword>
<dbReference type="PANTHER" id="PTHR22593">
    <property type="entry name" value="TRANSMEMBRANE PROTEIN 18"/>
    <property type="match status" value="1"/>
</dbReference>
<dbReference type="CDD" id="cd22691">
    <property type="entry name" value="FHA_PS1-like"/>
    <property type="match status" value="1"/>
</dbReference>